<gene>
    <name evidence="1" type="ORF">FJQ98_16745</name>
</gene>
<evidence type="ECO:0000313" key="2">
    <source>
        <dbReference type="Proteomes" id="UP000596049"/>
    </source>
</evidence>
<name>A0ABX7ARM7_9BACI</name>
<protein>
    <recommendedName>
        <fullName evidence="3">Bro-N domain-containing protein</fullName>
    </recommendedName>
</protein>
<keyword evidence="2" id="KW-1185">Reference proteome</keyword>
<organism evidence="1 2">
    <name type="scientific">Lysinibacillus agricola</name>
    <dbReference type="NCBI Taxonomy" id="2590012"/>
    <lineage>
        <taxon>Bacteria</taxon>
        <taxon>Bacillati</taxon>
        <taxon>Bacillota</taxon>
        <taxon>Bacilli</taxon>
        <taxon>Bacillales</taxon>
        <taxon>Bacillaceae</taxon>
        <taxon>Lysinibacillus</taxon>
    </lineage>
</organism>
<reference evidence="1 2" key="1">
    <citation type="submission" date="2020-01" db="EMBL/GenBank/DDBJ databases">
        <authorList>
            <person name="Liu G."/>
            <person name="Liu B."/>
        </authorList>
    </citation>
    <scope>NUCLEOTIDE SEQUENCE [LARGE SCALE GENOMIC DNA]</scope>
    <source>
        <strain evidence="1 2">FJAT-51161</strain>
    </source>
</reference>
<dbReference type="Proteomes" id="UP000596049">
    <property type="component" value="Chromosome"/>
</dbReference>
<dbReference type="EMBL" id="CP067341">
    <property type="protein sequence ID" value="QQP10894.1"/>
    <property type="molecule type" value="Genomic_DNA"/>
</dbReference>
<proteinExistence type="predicted"/>
<sequence length="347" mass="39798">MSNITNFTEGNKDLYLFELDGKVATIAPELTAFEGYTVPSKAWFDIKDREEFEDGFEFKTLTGEDLKLFKQVLKESKDLSLVVTETVKTLYEQYKSVPRLDIVLEEGIFGTMYASNSGNANKFKKFMRREVNPKLNSDGKFDIVENEIAKIEDETEKQLRLRIWKCQSLFEIAPTDTLTAIQLNNLKNELHQYLQSKQIEEVQTKVETLEHKVNRTAIIREGDCTAEAVAKKLNIFSSTSNKPHSGFTINMAKKLGFYINPEGNAGHMDDYITINLVQRGGRDVSTVKYSELAIKEIENYIYEEGLVFAVEYNKPKNNEDKGTFKRAKIAFDTGNIWVNETTYNLYN</sequence>
<dbReference type="RefSeq" id="WP_053595646.1">
    <property type="nucleotide sequence ID" value="NZ_CP067341.1"/>
</dbReference>
<evidence type="ECO:0000313" key="1">
    <source>
        <dbReference type="EMBL" id="QQP10894.1"/>
    </source>
</evidence>
<accession>A0ABX7ARM7</accession>
<evidence type="ECO:0008006" key="3">
    <source>
        <dbReference type="Google" id="ProtNLM"/>
    </source>
</evidence>